<dbReference type="EMBL" id="JANCLT010000005">
    <property type="protein sequence ID" value="MCP8969127.1"/>
    <property type="molecule type" value="Genomic_DNA"/>
</dbReference>
<evidence type="ECO:0000313" key="3">
    <source>
        <dbReference type="Proteomes" id="UP001156102"/>
    </source>
</evidence>
<reference evidence="2" key="1">
    <citation type="submission" date="2022-07" db="EMBL/GenBank/DDBJ databases">
        <authorList>
            <person name="Li W.-J."/>
            <person name="Deng Q.-Q."/>
        </authorList>
    </citation>
    <scope>NUCLEOTIDE SEQUENCE</scope>
    <source>
        <strain evidence="2">SYSU M60031</strain>
    </source>
</reference>
<feature type="coiled-coil region" evidence="1">
    <location>
        <begin position="39"/>
        <end position="88"/>
    </location>
</feature>
<dbReference type="RefSeq" id="WP_254759043.1">
    <property type="nucleotide sequence ID" value="NZ_JANCLT010000005.1"/>
</dbReference>
<name>A0AA41X5M5_9BACI</name>
<gene>
    <name evidence="2" type="ORF">NK662_11305</name>
</gene>
<keyword evidence="1" id="KW-0175">Coiled coil</keyword>
<protein>
    <recommendedName>
        <fullName evidence="4">Small, acid-soluble spore protein N</fullName>
    </recommendedName>
</protein>
<accession>A0AA41X5M5</accession>
<evidence type="ECO:0000313" key="2">
    <source>
        <dbReference type="EMBL" id="MCP8969127.1"/>
    </source>
</evidence>
<organism evidence="2 3">
    <name type="scientific">Ectobacillus ponti</name>
    <dbReference type="NCBI Taxonomy" id="2961894"/>
    <lineage>
        <taxon>Bacteria</taxon>
        <taxon>Bacillati</taxon>
        <taxon>Bacillota</taxon>
        <taxon>Bacilli</taxon>
        <taxon>Bacillales</taxon>
        <taxon>Bacillaceae</taxon>
        <taxon>Ectobacillus</taxon>
    </lineage>
</organism>
<proteinExistence type="predicted"/>
<dbReference type="AlphaFoldDB" id="A0AA41X5M5"/>
<comment type="caution">
    <text evidence="2">The sequence shown here is derived from an EMBL/GenBank/DDBJ whole genome shotgun (WGS) entry which is preliminary data.</text>
</comment>
<dbReference type="Proteomes" id="UP001156102">
    <property type="component" value="Unassembled WGS sequence"/>
</dbReference>
<evidence type="ECO:0000256" key="1">
    <source>
        <dbReference type="SAM" id="Coils"/>
    </source>
</evidence>
<keyword evidence="3" id="KW-1185">Reference proteome</keyword>
<evidence type="ECO:0008006" key="4">
    <source>
        <dbReference type="Google" id="ProtNLM"/>
    </source>
</evidence>
<sequence>MPYHKDKQQAFQAAQQGTVEAINIANNIVRSDSNYGAHLQHLRQEVNEAYMQIQNALEVASETQRGQLEKYERDLQQIVQEVNEFQDLK</sequence>